<keyword evidence="1" id="KW-0479">Metal-binding</keyword>
<dbReference type="RefSeq" id="XP_008245610.1">
    <property type="nucleotide sequence ID" value="XM_008247388.2"/>
</dbReference>
<dbReference type="GeneID" id="103343751"/>
<dbReference type="PROSITE" id="PS50158">
    <property type="entry name" value="ZF_CCHC"/>
    <property type="match status" value="1"/>
</dbReference>
<evidence type="ECO:0000256" key="2">
    <source>
        <dbReference type="SAM" id="MobiDB-lite"/>
    </source>
</evidence>
<dbReference type="RefSeq" id="XP_008239380.1">
    <property type="nucleotide sequence ID" value="XM_008241158.2"/>
</dbReference>
<evidence type="ECO:0000313" key="4">
    <source>
        <dbReference type="Proteomes" id="UP000694861"/>
    </source>
</evidence>
<accession>A0ABM0PGQ3</accession>
<organism evidence="4 5">
    <name type="scientific">Prunus mume</name>
    <name type="common">Japanese apricot</name>
    <name type="synonym">Armeniaca mume</name>
    <dbReference type="NCBI Taxonomy" id="102107"/>
    <lineage>
        <taxon>Eukaryota</taxon>
        <taxon>Viridiplantae</taxon>
        <taxon>Streptophyta</taxon>
        <taxon>Embryophyta</taxon>
        <taxon>Tracheophyta</taxon>
        <taxon>Spermatophyta</taxon>
        <taxon>Magnoliopsida</taxon>
        <taxon>eudicotyledons</taxon>
        <taxon>Gunneridae</taxon>
        <taxon>Pentapetalae</taxon>
        <taxon>rosids</taxon>
        <taxon>fabids</taxon>
        <taxon>Rosales</taxon>
        <taxon>Rosaceae</taxon>
        <taxon>Amygdaloideae</taxon>
        <taxon>Amygdaleae</taxon>
        <taxon>Prunus</taxon>
    </lineage>
</organism>
<keyword evidence="1" id="KW-0863">Zinc-finger</keyword>
<evidence type="ECO:0000259" key="3">
    <source>
        <dbReference type="PROSITE" id="PS50158"/>
    </source>
</evidence>
<dbReference type="PANTHER" id="PTHR47481">
    <property type="match status" value="1"/>
</dbReference>
<reference evidence="5 6" key="3">
    <citation type="submission" date="2025-05" db="UniProtKB">
        <authorList>
            <consortium name="RefSeq"/>
        </authorList>
    </citation>
    <scope>IDENTIFICATION</scope>
</reference>
<feature type="compositionally biased region" description="Low complexity" evidence="2">
    <location>
        <begin position="7"/>
        <end position="20"/>
    </location>
</feature>
<keyword evidence="1" id="KW-0862">Zinc</keyword>
<reference evidence="4" key="2">
    <citation type="journal article" date="2012" name="Nat. Commun.">
        <title>The genome of Prunus mume.</title>
        <authorList>
            <person name="Zhang Q."/>
            <person name="Chen W."/>
            <person name="Sun L."/>
            <person name="Zhao F."/>
            <person name="Huang B."/>
            <person name="Yang W."/>
            <person name="Tao Y."/>
            <person name="Wang J."/>
            <person name="Yuan Z."/>
            <person name="Fan G."/>
            <person name="Xing Z."/>
            <person name="Han C."/>
            <person name="Pan H."/>
            <person name="Zhong X."/>
            <person name="Shi W."/>
            <person name="Liang X."/>
            <person name="Du D."/>
            <person name="Sun F."/>
            <person name="Xu Z."/>
            <person name="Hao R."/>
            <person name="Lv T."/>
            <person name="Lv Y."/>
            <person name="Zheng Z."/>
            <person name="Sun M."/>
            <person name="Luo L."/>
            <person name="Cai M."/>
            <person name="Gao Y."/>
            <person name="Wang J."/>
            <person name="Yin Y."/>
            <person name="Xu X."/>
            <person name="Cheng T."/>
            <person name="Wang J."/>
        </authorList>
    </citation>
    <scope>NUCLEOTIDE SEQUENCE [LARGE SCALE GENOMIC DNA]</scope>
</reference>
<protein>
    <submittedName>
        <fullName evidence="5">Uncharacterized protein LOC103337986</fullName>
    </submittedName>
    <submittedName>
        <fullName evidence="6">Uncharacterized protein LOC103343751</fullName>
    </submittedName>
</protein>
<feature type="compositionally biased region" description="Polar residues" evidence="2">
    <location>
        <begin position="401"/>
        <end position="410"/>
    </location>
</feature>
<feature type="region of interest" description="Disordered" evidence="2">
    <location>
        <begin position="1"/>
        <end position="20"/>
    </location>
</feature>
<feature type="compositionally biased region" description="Polar residues" evidence="2">
    <location>
        <begin position="245"/>
        <end position="260"/>
    </location>
</feature>
<proteinExistence type="predicted"/>
<evidence type="ECO:0000256" key="1">
    <source>
        <dbReference type="PROSITE-ProRule" id="PRU00047"/>
    </source>
</evidence>
<sequence>MAIDEGSPIPSSVNSQTSSQISQTSQNSILSMSAAIPTSFNISHIFNTPMDRNNFLSWRSQFLDVLEIHDLEDVVKNENRPAKRLEDGSINPTYAKDKLVLSWIKATASPSIKTLLISCTSAYEAWTLLEKRLSPLSKTHLRTLRDQIRSLKKEPEKAMTEYLLDAKSLYDQLAIAGSMMTEGELIEFILDGLGHEYKEFTTSLHLRSSFTFDEFYDLLIQEEHLIKRMSSLSISTGTALVADRTSNNQQNHSNPRPYTDNNNRHNRGKGRGRGRDWNSGRDNSYRNGDRNWTSSNRQGKWAQSSNNNHRGFSEHPSSDNRPPLLPTPSPQQHHQFLVICQQCNKPGHTSRVCPERGNFAYVAEANESTSSVSGPVSKNWVVDSGATHHMTSDPSLLSHVQPYTGQQDGENFTYWE</sequence>
<evidence type="ECO:0000313" key="5">
    <source>
        <dbReference type="RefSeq" id="XP_008239380.1"/>
    </source>
</evidence>
<reference evidence="4" key="1">
    <citation type="journal article" date="1997" name="Nucleic Acids Res.">
        <title>tRNAscan-SE: a program for improved detection of transfer RNA genes in genomic sequence.</title>
        <authorList>
            <person name="Lowe T.M."/>
            <person name="Eddy S.R."/>
        </authorList>
    </citation>
    <scope>NUCLEOTIDE SEQUENCE [LARGE SCALE GENOMIC DNA]</scope>
</reference>
<feature type="region of interest" description="Disordered" evidence="2">
    <location>
        <begin position="392"/>
        <end position="416"/>
    </location>
</feature>
<feature type="compositionally biased region" description="Basic and acidic residues" evidence="2">
    <location>
        <begin position="273"/>
        <end position="289"/>
    </location>
</feature>
<dbReference type="PANTHER" id="PTHR47481:SF31">
    <property type="entry name" value="OS01G0873500 PROTEIN"/>
    <property type="match status" value="1"/>
</dbReference>
<gene>
    <name evidence="5" type="primary">LOC103337986</name>
    <name evidence="6" type="synonym">LOC103343751</name>
</gene>
<feature type="region of interest" description="Disordered" evidence="2">
    <location>
        <begin position="245"/>
        <end position="332"/>
    </location>
</feature>
<dbReference type="InterPro" id="IPR001878">
    <property type="entry name" value="Znf_CCHC"/>
</dbReference>
<feature type="compositionally biased region" description="Polar residues" evidence="2">
    <location>
        <begin position="290"/>
        <end position="310"/>
    </location>
</feature>
<keyword evidence="4" id="KW-1185">Reference proteome</keyword>
<evidence type="ECO:0000313" key="6">
    <source>
        <dbReference type="RefSeq" id="XP_008245610.1"/>
    </source>
</evidence>
<name>A0ABM0PGQ3_PRUMU</name>
<dbReference type="GeneID" id="103337986"/>
<dbReference type="Proteomes" id="UP000694861">
    <property type="component" value="Linkage group LG1"/>
</dbReference>
<dbReference type="Pfam" id="PF14223">
    <property type="entry name" value="Retrotran_gag_2"/>
    <property type="match status" value="1"/>
</dbReference>
<feature type="domain" description="CCHC-type" evidence="3">
    <location>
        <begin position="340"/>
        <end position="355"/>
    </location>
</feature>